<dbReference type="InterPro" id="IPR011042">
    <property type="entry name" value="6-blade_b-propeller_TolB-like"/>
</dbReference>
<dbReference type="EMBL" id="CACRXK020013807">
    <property type="protein sequence ID" value="CAB4025758.1"/>
    <property type="molecule type" value="Genomic_DNA"/>
</dbReference>
<keyword evidence="2" id="KW-1185">Reference proteome</keyword>
<reference evidence="1" key="1">
    <citation type="submission" date="2020-04" db="EMBL/GenBank/DDBJ databases">
        <authorList>
            <person name="Alioto T."/>
            <person name="Alioto T."/>
            <person name="Gomez Garrido J."/>
        </authorList>
    </citation>
    <scope>NUCLEOTIDE SEQUENCE</scope>
    <source>
        <strain evidence="1">A484AB</strain>
    </source>
</reference>
<dbReference type="Proteomes" id="UP001152795">
    <property type="component" value="Unassembled WGS sequence"/>
</dbReference>
<dbReference type="SUPFAM" id="SSF63825">
    <property type="entry name" value="YWTD domain"/>
    <property type="match status" value="1"/>
</dbReference>
<evidence type="ECO:0000313" key="1">
    <source>
        <dbReference type="EMBL" id="CAB4025758.1"/>
    </source>
</evidence>
<dbReference type="OrthoDB" id="7349521at2759"/>
<name>A0A7D9L449_PARCT</name>
<protein>
    <submittedName>
        <fullName evidence="1">Uncharacterized protein</fullName>
    </submittedName>
</protein>
<accession>A0A7D9L449</accession>
<comment type="caution">
    <text evidence="1">The sequence shown here is derived from an EMBL/GenBank/DDBJ whole genome shotgun (WGS) entry which is preliminary data.</text>
</comment>
<sequence length="226" mass="25961">MAFTFERVNCQEIRRMILVATKVVVGFLILIYFGGSLVICNEDIPFCDKRLEELKNDVKDWRKRCLNGTVQVPNSSCCAAENERNQQRMEMQTKFCFYKGPYPEPYLFIGEDSGINAIDLLTHGKTVVIPGLNENKGMATDKAEMKIYFRNGSSISRANLDGTGVEVFLENADIWKVKFDWITSRLYWITWTDERTYVMYLHNKKKRQLTETGIGNIDIAVDPTVG</sequence>
<dbReference type="Gene3D" id="2.120.10.30">
    <property type="entry name" value="TolB, C-terminal domain"/>
    <property type="match status" value="1"/>
</dbReference>
<organism evidence="1 2">
    <name type="scientific">Paramuricea clavata</name>
    <name type="common">Red gorgonian</name>
    <name type="synonym">Violescent sea-whip</name>
    <dbReference type="NCBI Taxonomy" id="317549"/>
    <lineage>
        <taxon>Eukaryota</taxon>
        <taxon>Metazoa</taxon>
        <taxon>Cnidaria</taxon>
        <taxon>Anthozoa</taxon>
        <taxon>Octocorallia</taxon>
        <taxon>Malacalcyonacea</taxon>
        <taxon>Plexauridae</taxon>
        <taxon>Paramuricea</taxon>
    </lineage>
</organism>
<evidence type="ECO:0000313" key="2">
    <source>
        <dbReference type="Proteomes" id="UP001152795"/>
    </source>
</evidence>
<dbReference type="AlphaFoldDB" id="A0A7D9L449"/>
<gene>
    <name evidence="1" type="ORF">PACLA_8A019619</name>
</gene>
<proteinExistence type="predicted"/>